<sequence length="600" mass="68941">MQNLGRISKRILVGPLVNPEQMGAWLSQPDFRVLYDPKLLNRPAAWEGLIPELQLENYPWLAYRYGQCLSEILTQLEPWQPELILWWGFATSVLPQGLDAAPCPVVLIASDWQSAGALLWEWREHFDLILGDQALVNWLQSRGFTRCAWWPSYGFSPARFYPGAETKCWDLTYVGSLNPDSHPERLLYLKTLSVLSRQYRVCFRNQIVGEDYRRLLSQSRLVFNHALRGEMNLRAYEASACGAVVLQEAGNLEIRRFLTPGESCLLYEPSQLLAQVKGWLQQPELLDSISKRAAQAILNHTYEQQFERLLNLLPNYLKQHRRAPLRLASNLQGQLELLQAFQPAVVAQQPELIREKLKLQAQPLPPILACLGLSLGTDRDAAYSALEMAALQNPQDLILQHNLAWAARFVQKPKASIFELIHHALQTKLQLPAADRLDEFVVLPCLGSHRFQLVWEQAHQAEDRNRLEQLVYWNLLRLKAEVALENEDWVTSLQALEQAQERPQMPETLCFPMAMIYLRLQEHARALQAFARSVSLNPSSRIAWKYLIQLSLKLEPVNARREKLAELIDWAEAVAWRDGLPQWHALYEQLKIETVTEPGN</sequence>
<protein>
    <recommendedName>
        <fullName evidence="2">Spore protein YkvP/CgeB glycosyl transferase-like domain-containing protein</fullName>
    </recommendedName>
</protein>
<dbReference type="SUPFAM" id="SSF53756">
    <property type="entry name" value="UDP-Glycosyltransferase/glycogen phosphorylase"/>
    <property type="match status" value="1"/>
</dbReference>
<dbReference type="InterPro" id="IPR019734">
    <property type="entry name" value="TPR_rpt"/>
</dbReference>
<dbReference type="InterPro" id="IPR011990">
    <property type="entry name" value="TPR-like_helical_dom_sf"/>
</dbReference>
<dbReference type="Pfam" id="PF13524">
    <property type="entry name" value="Glyco_trans_1_2"/>
    <property type="match status" value="1"/>
</dbReference>
<gene>
    <name evidence="3" type="ORF">COW36_04045</name>
</gene>
<comment type="caution">
    <text evidence="3">The sequence shown here is derived from an EMBL/GenBank/DDBJ whole genome shotgun (WGS) entry which is preliminary data.</text>
</comment>
<dbReference type="EMBL" id="PFFQ01000012">
    <property type="protein sequence ID" value="PIW18470.1"/>
    <property type="molecule type" value="Genomic_DNA"/>
</dbReference>
<dbReference type="Gene3D" id="1.25.40.10">
    <property type="entry name" value="Tetratricopeptide repeat domain"/>
    <property type="match status" value="1"/>
</dbReference>
<accession>A0A2M7G8N5</accession>
<keyword evidence="1" id="KW-0802">TPR repeat</keyword>
<feature type="domain" description="Spore protein YkvP/CgeB glycosyl transferase-like" evidence="2">
    <location>
        <begin position="200"/>
        <end position="310"/>
    </location>
</feature>
<dbReference type="Proteomes" id="UP000231019">
    <property type="component" value="Unassembled WGS sequence"/>
</dbReference>
<dbReference type="AlphaFoldDB" id="A0A2M7G8N5"/>
<proteinExistence type="predicted"/>
<feature type="repeat" description="TPR" evidence="1">
    <location>
        <begin position="507"/>
        <end position="540"/>
    </location>
</feature>
<evidence type="ECO:0000313" key="3">
    <source>
        <dbReference type="EMBL" id="PIW18470.1"/>
    </source>
</evidence>
<evidence type="ECO:0000313" key="4">
    <source>
        <dbReference type="Proteomes" id="UP000231019"/>
    </source>
</evidence>
<reference evidence="3 4" key="1">
    <citation type="submission" date="2017-09" db="EMBL/GenBank/DDBJ databases">
        <title>Depth-based differentiation of microbial function through sediment-hosted aquifers and enrichment of novel symbionts in the deep terrestrial subsurface.</title>
        <authorList>
            <person name="Probst A.J."/>
            <person name="Ladd B."/>
            <person name="Jarett J.K."/>
            <person name="Geller-Mcgrath D.E."/>
            <person name="Sieber C.M."/>
            <person name="Emerson J.B."/>
            <person name="Anantharaman K."/>
            <person name="Thomas B.C."/>
            <person name="Malmstrom R."/>
            <person name="Stieglmeier M."/>
            <person name="Klingl A."/>
            <person name="Woyke T."/>
            <person name="Ryan C.M."/>
            <person name="Banfield J.F."/>
        </authorList>
    </citation>
    <scope>NUCLEOTIDE SEQUENCE [LARGE SCALE GENOMIC DNA]</scope>
    <source>
        <strain evidence="3">CG17_big_fil_post_rev_8_21_14_2_50_48_46</strain>
    </source>
</reference>
<evidence type="ECO:0000259" key="2">
    <source>
        <dbReference type="Pfam" id="PF13524"/>
    </source>
</evidence>
<organism evidence="3 4">
    <name type="scientific">bacterium (Candidatus Blackallbacteria) CG17_big_fil_post_rev_8_21_14_2_50_48_46</name>
    <dbReference type="NCBI Taxonomy" id="2014261"/>
    <lineage>
        <taxon>Bacteria</taxon>
        <taxon>Candidatus Blackallbacteria</taxon>
    </lineage>
</organism>
<evidence type="ECO:0000256" key="1">
    <source>
        <dbReference type="PROSITE-ProRule" id="PRU00339"/>
    </source>
</evidence>
<name>A0A2M7G8N5_9BACT</name>
<dbReference type="InterPro" id="IPR055259">
    <property type="entry name" value="YkvP/CgeB_Glyco_trans-like"/>
</dbReference>
<dbReference type="SUPFAM" id="SSF48452">
    <property type="entry name" value="TPR-like"/>
    <property type="match status" value="1"/>
</dbReference>
<dbReference type="PROSITE" id="PS50005">
    <property type="entry name" value="TPR"/>
    <property type="match status" value="1"/>
</dbReference>
<dbReference type="Gene3D" id="3.40.50.2000">
    <property type="entry name" value="Glycogen Phosphorylase B"/>
    <property type="match status" value="1"/>
</dbReference>